<dbReference type="GO" id="GO:0005886">
    <property type="term" value="C:plasma membrane"/>
    <property type="evidence" value="ECO:0007669"/>
    <property type="project" value="TreeGrafter"/>
</dbReference>
<dbReference type="PANTHER" id="PTHR40758:SF1">
    <property type="entry name" value="CONSERVED PROTEIN"/>
    <property type="match status" value="1"/>
</dbReference>
<protein>
    <recommendedName>
        <fullName evidence="4">DUF664 domain-containing protein</fullName>
    </recommendedName>
</protein>
<proteinExistence type="predicted"/>
<organism evidence="2 3">
    <name type="scientific">Agromyces terreus</name>
    <dbReference type="NCBI Taxonomy" id="424795"/>
    <lineage>
        <taxon>Bacteria</taxon>
        <taxon>Bacillati</taxon>
        <taxon>Actinomycetota</taxon>
        <taxon>Actinomycetes</taxon>
        <taxon>Micrococcales</taxon>
        <taxon>Microbacteriaceae</taxon>
        <taxon>Agromyces</taxon>
    </lineage>
</organism>
<feature type="compositionally biased region" description="Low complexity" evidence="1">
    <location>
        <begin position="69"/>
        <end position="79"/>
    </location>
</feature>
<sequence>MQTILTFADHLRLIDERSAAFRAAIEAAPSLDLPVLTSDPNAAPGRTLFDLVRHVGVGRRKTAAIVAAGPADAPPAKSAWESAAGAPPGARRSTDLVERVGRATDEHAA</sequence>
<evidence type="ECO:0000256" key="1">
    <source>
        <dbReference type="SAM" id="MobiDB-lite"/>
    </source>
</evidence>
<evidence type="ECO:0000313" key="2">
    <source>
        <dbReference type="EMBL" id="MCP2372541.1"/>
    </source>
</evidence>
<dbReference type="AlphaFoldDB" id="A0A9X2H3F5"/>
<feature type="region of interest" description="Disordered" evidence="1">
    <location>
        <begin position="69"/>
        <end position="109"/>
    </location>
</feature>
<gene>
    <name evidence="2" type="ORF">BJ978_003217</name>
</gene>
<feature type="compositionally biased region" description="Basic and acidic residues" evidence="1">
    <location>
        <begin position="92"/>
        <end position="109"/>
    </location>
</feature>
<evidence type="ECO:0000313" key="3">
    <source>
        <dbReference type="Proteomes" id="UP001139722"/>
    </source>
</evidence>
<dbReference type="PANTHER" id="PTHR40758">
    <property type="entry name" value="CONSERVED PROTEIN"/>
    <property type="match status" value="1"/>
</dbReference>
<keyword evidence="3" id="KW-1185">Reference proteome</keyword>
<comment type="caution">
    <text evidence="2">The sequence shown here is derived from an EMBL/GenBank/DDBJ whole genome shotgun (WGS) entry which is preliminary data.</text>
</comment>
<dbReference type="EMBL" id="JAMZDY010000001">
    <property type="protein sequence ID" value="MCP2372541.1"/>
    <property type="molecule type" value="Genomic_DNA"/>
</dbReference>
<name>A0A9X2H3F5_9MICO</name>
<evidence type="ECO:0008006" key="4">
    <source>
        <dbReference type="Google" id="ProtNLM"/>
    </source>
</evidence>
<dbReference type="RefSeq" id="WP_197738022.1">
    <property type="nucleotide sequence ID" value="NZ_BAAANU010000034.1"/>
</dbReference>
<reference evidence="2" key="1">
    <citation type="submission" date="2022-06" db="EMBL/GenBank/DDBJ databases">
        <title>Sequencing the genomes of 1000 actinobacteria strains.</title>
        <authorList>
            <person name="Klenk H.-P."/>
        </authorList>
    </citation>
    <scope>NUCLEOTIDE SEQUENCE</scope>
    <source>
        <strain evidence="2">DSM 22016</strain>
    </source>
</reference>
<dbReference type="Proteomes" id="UP001139722">
    <property type="component" value="Unassembled WGS sequence"/>
</dbReference>
<accession>A0A9X2H3F5</accession>